<feature type="binding site" evidence="2">
    <location>
        <position position="56"/>
    </location>
    <ligand>
        <name>Fe cation</name>
        <dbReference type="ChEBI" id="CHEBI:24875"/>
    </ligand>
</feature>
<dbReference type="InterPro" id="IPR012093">
    <property type="entry name" value="Pirin"/>
</dbReference>
<dbReference type="RefSeq" id="WP_091729615.1">
    <property type="nucleotide sequence ID" value="NZ_LT629757.1"/>
</dbReference>
<keyword evidence="2" id="KW-0408">Iron</keyword>
<dbReference type="CDD" id="cd02247">
    <property type="entry name" value="cupin_pirin_C"/>
    <property type="match status" value="1"/>
</dbReference>
<dbReference type="STRING" id="642780.SAMN04488570_2253"/>
<feature type="binding site" evidence="2">
    <location>
        <position position="100"/>
    </location>
    <ligand>
        <name>Fe cation</name>
        <dbReference type="ChEBI" id="CHEBI:24875"/>
    </ligand>
</feature>
<dbReference type="InterPro" id="IPR014710">
    <property type="entry name" value="RmlC-like_jellyroll"/>
</dbReference>
<dbReference type="Pfam" id="PF02678">
    <property type="entry name" value="Pirin"/>
    <property type="match status" value="1"/>
</dbReference>
<evidence type="ECO:0008006" key="8">
    <source>
        <dbReference type="Google" id="ProtNLM"/>
    </source>
</evidence>
<evidence type="ECO:0000313" key="7">
    <source>
        <dbReference type="Proteomes" id="UP000198859"/>
    </source>
</evidence>
<keyword evidence="2" id="KW-0479">Metal-binding</keyword>
<dbReference type="GO" id="GO:0046872">
    <property type="term" value="F:metal ion binding"/>
    <property type="evidence" value="ECO:0007669"/>
    <property type="project" value="UniProtKB-KW"/>
</dbReference>
<evidence type="ECO:0000313" key="6">
    <source>
        <dbReference type="EMBL" id="SDS60280.1"/>
    </source>
</evidence>
<comment type="cofactor">
    <cofactor evidence="2">
        <name>Fe cation</name>
        <dbReference type="ChEBI" id="CHEBI:24875"/>
    </cofactor>
    <text evidence="2">Binds 1 Fe cation per subunit.</text>
</comment>
<dbReference type="Proteomes" id="UP000198859">
    <property type="component" value="Chromosome I"/>
</dbReference>
<feature type="domain" description="Pirin N-terminal" evidence="4">
    <location>
        <begin position="18"/>
        <end position="118"/>
    </location>
</feature>
<dbReference type="PIRSF" id="PIRSF006232">
    <property type="entry name" value="Pirin"/>
    <property type="match status" value="1"/>
</dbReference>
<sequence length="302" mass="32667">MEVLTPRDVPLGGLRAMTVRRTLPQRQRTLIGAWCFVDHYGPDDVDASGGMVVPPHPHTGLQTVSWLFTGEIEHRDSAGHHALVRPGEVNLMTAGRGISHSEYSTPGTTQLHGAQLWLALPDGERQVDPTFEHHAPEPVSGPGWEARVFLGSLLGSTSPVRTFSPLLGAELVLAAGTTLSVPVDPAFELGLLVDTGTVRVDGEPLARAELGFQAPGASTLELAAQEEDARLLLLGGPPFGEKIVMWWNFIGRDHDEIVAYRRQWEGRLDAGDDSRFELPADDPLEALHAPVLPGVRLVQRGP</sequence>
<dbReference type="Gene3D" id="2.60.120.10">
    <property type="entry name" value="Jelly Rolls"/>
    <property type="match status" value="1"/>
</dbReference>
<feature type="binding site" evidence="2">
    <location>
        <position position="102"/>
    </location>
    <ligand>
        <name>Fe cation</name>
        <dbReference type="ChEBI" id="CHEBI:24875"/>
    </ligand>
</feature>
<feature type="domain" description="Pirin C-terminal" evidence="5">
    <location>
        <begin position="170"/>
        <end position="265"/>
    </location>
</feature>
<dbReference type="SUPFAM" id="SSF51182">
    <property type="entry name" value="RmlC-like cupins"/>
    <property type="match status" value="1"/>
</dbReference>
<dbReference type="AlphaFoldDB" id="A0A1H1TJ78"/>
<dbReference type="OrthoDB" id="321327at2"/>
<evidence type="ECO:0000259" key="4">
    <source>
        <dbReference type="Pfam" id="PF02678"/>
    </source>
</evidence>
<evidence type="ECO:0000256" key="1">
    <source>
        <dbReference type="ARBA" id="ARBA00008416"/>
    </source>
</evidence>
<reference evidence="7" key="1">
    <citation type="submission" date="2016-10" db="EMBL/GenBank/DDBJ databases">
        <authorList>
            <person name="Varghese N."/>
            <person name="Submissions S."/>
        </authorList>
    </citation>
    <scope>NUCLEOTIDE SEQUENCE [LARGE SCALE GENOMIC DNA]</scope>
    <source>
        <strain evidence="7">DSM 22127</strain>
    </source>
</reference>
<dbReference type="PANTHER" id="PTHR13903">
    <property type="entry name" value="PIRIN-RELATED"/>
    <property type="match status" value="1"/>
</dbReference>
<dbReference type="InterPro" id="IPR008778">
    <property type="entry name" value="Pirin_C_dom"/>
</dbReference>
<accession>A0A1H1TJ78</accession>
<dbReference type="PANTHER" id="PTHR13903:SF8">
    <property type="entry name" value="PIRIN"/>
    <property type="match status" value="1"/>
</dbReference>
<dbReference type="CDD" id="cd02909">
    <property type="entry name" value="cupin_pirin_N"/>
    <property type="match status" value="1"/>
</dbReference>
<gene>
    <name evidence="6" type="ORF">SAMN04488570_2253</name>
</gene>
<protein>
    <recommendedName>
        <fullName evidence="8">Pirin</fullName>
    </recommendedName>
</protein>
<comment type="similarity">
    <text evidence="1 3">Belongs to the pirin family.</text>
</comment>
<feature type="binding site" evidence="2">
    <location>
        <position position="58"/>
    </location>
    <ligand>
        <name>Fe cation</name>
        <dbReference type="ChEBI" id="CHEBI:24875"/>
    </ligand>
</feature>
<dbReference type="Pfam" id="PF05726">
    <property type="entry name" value="Pirin_C"/>
    <property type="match status" value="1"/>
</dbReference>
<dbReference type="InterPro" id="IPR003829">
    <property type="entry name" value="Pirin_N_dom"/>
</dbReference>
<evidence type="ECO:0000256" key="3">
    <source>
        <dbReference type="RuleBase" id="RU003457"/>
    </source>
</evidence>
<name>A0A1H1TJ78_9ACTN</name>
<organism evidence="6 7">
    <name type="scientific">Nocardioides scoriae</name>
    <dbReference type="NCBI Taxonomy" id="642780"/>
    <lineage>
        <taxon>Bacteria</taxon>
        <taxon>Bacillati</taxon>
        <taxon>Actinomycetota</taxon>
        <taxon>Actinomycetes</taxon>
        <taxon>Propionibacteriales</taxon>
        <taxon>Nocardioidaceae</taxon>
        <taxon>Nocardioides</taxon>
    </lineage>
</organism>
<evidence type="ECO:0000256" key="2">
    <source>
        <dbReference type="PIRSR" id="PIRSR006232-1"/>
    </source>
</evidence>
<dbReference type="EMBL" id="LT629757">
    <property type="protein sequence ID" value="SDS60280.1"/>
    <property type="molecule type" value="Genomic_DNA"/>
</dbReference>
<keyword evidence="7" id="KW-1185">Reference proteome</keyword>
<dbReference type="InterPro" id="IPR011051">
    <property type="entry name" value="RmlC_Cupin_sf"/>
</dbReference>
<evidence type="ECO:0000259" key="5">
    <source>
        <dbReference type="Pfam" id="PF05726"/>
    </source>
</evidence>
<proteinExistence type="inferred from homology"/>